<name>A0A074KNU1_9BACT</name>
<organism evidence="2 3">
    <name type="scientific">Anditalea andensis</name>
    <dbReference type="NCBI Taxonomy" id="1048983"/>
    <lineage>
        <taxon>Bacteria</taxon>
        <taxon>Pseudomonadati</taxon>
        <taxon>Bacteroidota</taxon>
        <taxon>Cytophagia</taxon>
        <taxon>Cytophagales</taxon>
        <taxon>Cytophagaceae</taxon>
        <taxon>Anditalea</taxon>
    </lineage>
</organism>
<evidence type="ECO:0000259" key="1">
    <source>
        <dbReference type="SMART" id="SM01321"/>
    </source>
</evidence>
<dbReference type="AlphaFoldDB" id="A0A074KNU1"/>
<reference evidence="2 3" key="1">
    <citation type="submission" date="2014-04" db="EMBL/GenBank/DDBJ databases">
        <title>Characterization and application of a salt tolerant electro-active bacterium.</title>
        <authorList>
            <person name="Yang L."/>
            <person name="Wei S."/>
            <person name="Tay Q.X.M."/>
        </authorList>
    </citation>
    <scope>NUCLEOTIDE SEQUENCE [LARGE SCALE GENOMIC DNA]</scope>
    <source>
        <strain evidence="2 3">LY1</strain>
    </source>
</reference>
<comment type="caution">
    <text evidence="2">The sequence shown here is derived from an EMBL/GenBank/DDBJ whole genome shotgun (WGS) entry which is preliminary data.</text>
</comment>
<dbReference type="GO" id="GO:0006313">
    <property type="term" value="P:DNA transposition"/>
    <property type="evidence" value="ECO:0007669"/>
    <property type="project" value="InterPro"/>
</dbReference>
<dbReference type="GO" id="GO:0004803">
    <property type="term" value="F:transposase activity"/>
    <property type="evidence" value="ECO:0007669"/>
    <property type="project" value="InterPro"/>
</dbReference>
<gene>
    <name evidence="2" type="ORF">EL17_24180</name>
</gene>
<sequence>MSTYTQILYHFVFSTKNRQPWITPDEKRRLFMYMHQTLTNKKCHLYRINGVEDHIHILTHLHPSQAVSSLIKDLKLSSNQFITEERLFPKFNGWQEGYGGFTESIKDKQKLINYIKNQEEHHKKFSFLEEYKTILNEYEIEFDPKYLI</sequence>
<dbReference type="GO" id="GO:0003677">
    <property type="term" value="F:DNA binding"/>
    <property type="evidence" value="ECO:0007669"/>
    <property type="project" value="InterPro"/>
</dbReference>
<dbReference type="PANTHER" id="PTHR33360">
    <property type="entry name" value="TRANSPOSASE FOR INSERTION SEQUENCE ELEMENT IS200"/>
    <property type="match status" value="1"/>
</dbReference>
<evidence type="ECO:0000313" key="3">
    <source>
        <dbReference type="Proteomes" id="UP000027821"/>
    </source>
</evidence>
<dbReference type="STRING" id="1048983.EL17_24180"/>
<dbReference type="OrthoDB" id="9797997at2"/>
<keyword evidence="3" id="KW-1185">Reference proteome</keyword>
<dbReference type="InterPro" id="IPR002686">
    <property type="entry name" value="Transposase_17"/>
</dbReference>
<accession>A0A074KNU1</accession>
<dbReference type="Gene3D" id="3.30.70.1290">
    <property type="entry name" value="Transposase IS200-like"/>
    <property type="match status" value="1"/>
</dbReference>
<dbReference type="SMART" id="SM01321">
    <property type="entry name" value="Y1_Tnp"/>
    <property type="match status" value="1"/>
</dbReference>
<feature type="domain" description="Transposase IS200-like" evidence="1">
    <location>
        <begin position="4"/>
        <end position="118"/>
    </location>
</feature>
<dbReference type="NCBIfam" id="NF033573">
    <property type="entry name" value="transpos_IS200"/>
    <property type="match status" value="1"/>
</dbReference>
<dbReference type="EMBL" id="JMIH01000067">
    <property type="protein sequence ID" value="KEO71591.1"/>
    <property type="molecule type" value="Genomic_DNA"/>
</dbReference>
<dbReference type="Pfam" id="PF01797">
    <property type="entry name" value="Y1_Tnp"/>
    <property type="match status" value="1"/>
</dbReference>
<dbReference type="SUPFAM" id="SSF143422">
    <property type="entry name" value="Transposase IS200-like"/>
    <property type="match status" value="1"/>
</dbReference>
<evidence type="ECO:0000313" key="2">
    <source>
        <dbReference type="EMBL" id="KEO71591.1"/>
    </source>
</evidence>
<dbReference type="eggNOG" id="COG1943">
    <property type="taxonomic scope" value="Bacteria"/>
</dbReference>
<protein>
    <submittedName>
        <fullName evidence="2">Transposase</fullName>
    </submittedName>
</protein>
<dbReference type="InterPro" id="IPR036515">
    <property type="entry name" value="Transposase_17_sf"/>
</dbReference>
<dbReference type="PANTHER" id="PTHR33360:SF2">
    <property type="entry name" value="TRANSPOSASE FOR INSERTION SEQUENCE ELEMENT IS200"/>
    <property type="match status" value="1"/>
</dbReference>
<proteinExistence type="predicted"/>
<dbReference type="Proteomes" id="UP000027821">
    <property type="component" value="Unassembled WGS sequence"/>
</dbReference>